<evidence type="ECO:0000256" key="2">
    <source>
        <dbReference type="ARBA" id="ARBA00008017"/>
    </source>
</evidence>
<feature type="region of interest" description="Disordered" evidence="8">
    <location>
        <begin position="290"/>
        <end position="350"/>
    </location>
</feature>
<dbReference type="KEGG" id="gni:GNIT_3516"/>
<keyword evidence="6 7" id="KW-0472">Membrane</keyword>
<proteinExistence type="inferred from homology"/>
<dbReference type="SUPFAM" id="SSF50182">
    <property type="entry name" value="Sm-like ribonucleoproteins"/>
    <property type="match status" value="1"/>
</dbReference>
<gene>
    <name evidence="11" type="ordered locus">GNIT_3516</name>
</gene>
<dbReference type="AlphaFoldDB" id="G4QNQ2"/>
<evidence type="ECO:0000256" key="6">
    <source>
        <dbReference type="ARBA" id="ARBA00023136"/>
    </source>
</evidence>
<evidence type="ECO:0000259" key="10">
    <source>
        <dbReference type="Pfam" id="PF21082"/>
    </source>
</evidence>
<accession>G4QNQ2</accession>
<reference evidence="11 12" key="1">
    <citation type="journal article" date="2011" name="J. Bacteriol.">
        <title>Complete genome sequence of seawater bacterium Glaciecola nitratireducens FR1064T.</title>
        <authorList>
            <person name="Bian F."/>
            <person name="Qin Q.L."/>
            <person name="Xie B.B."/>
            <person name="Shu Y.L."/>
            <person name="Zhang X.Y."/>
            <person name="Yu Y."/>
            <person name="Chen B."/>
            <person name="Chen X.L."/>
            <person name="Zhou B.C."/>
            <person name="Zhang Y.Z."/>
        </authorList>
    </citation>
    <scope>NUCLEOTIDE SEQUENCE [LARGE SCALE GENOMIC DNA]</scope>
    <source>
        <strain evidence="12">JCM 12485 / KCTC 12276 / FR1064</strain>
    </source>
</reference>
<dbReference type="InterPro" id="IPR010920">
    <property type="entry name" value="LSM_dom_sf"/>
</dbReference>
<keyword evidence="5 7" id="KW-1133">Transmembrane helix</keyword>
<name>G4QNQ2_GLANF</name>
<dbReference type="Pfam" id="PF21082">
    <property type="entry name" value="MS_channel_3rd"/>
    <property type="match status" value="1"/>
</dbReference>
<comment type="similarity">
    <text evidence="2 7">Belongs to the MscS (TC 1.A.23) family.</text>
</comment>
<evidence type="ECO:0000313" key="12">
    <source>
        <dbReference type="Proteomes" id="UP000009282"/>
    </source>
</evidence>
<comment type="subunit">
    <text evidence="7">Homoheptamer.</text>
</comment>
<dbReference type="Gene3D" id="3.30.70.100">
    <property type="match status" value="1"/>
</dbReference>
<evidence type="ECO:0000256" key="5">
    <source>
        <dbReference type="ARBA" id="ARBA00022989"/>
    </source>
</evidence>
<evidence type="ECO:0000259" key="9">
    <source>
        <dbReference type="Pfam" id="PF00924"/>
    </source>
</evidence>
<dbReference type="SUPFAM" id="SSF82861">
    <property type="entry name" value="Mechanosensitive channel protein MscS (YggB), transmembrane region"/>
    <property type="match status" value="1"/>
</dbReference>
<keyword evidence="7" id="KW-0406">Ion transport</keyword>
<keyword evidence="4 7" id="KW-0812">Transmembrane</keyword>
<dbReference type="InterPro" id="IPR006685">
    <property type="entry name" value="MscS_channel_2nd"/>
</dbReference>
<feature type="transmembrane region" description="Helical" evidence="7">
    <location>
        <begin position="91"/>
        <end position="113"/>
    </location>
</feature>
<evidence type="ECO:0000256" key="3">
    <source>
        <dbReference type="ARBA" id="ARBA00022475"/>
    </source>
</evidence>
<sequence length="350" mass="38505">MILENPVSETQILVQDMQTYYAEFIANLPQIALGIILLFGFYFLSAPISKWLVKPLTYAHSSALIQLVIRRIISAIVILFGFYLFLRLVGLSAFAIALLSGTGVAGLIIGFAFKDIAENFMSSLLLNIQKPFKLGEVIEVSGHLGIVKQVTARATTLVDFDGNHIQIPNATVYKNTIRNLTANPNTRGKFIIGIGYDNDPSVAQDIGLQVLTKMDVILAEPEPQVLVQELGSSTYNLAVYFWANTHKHSLLKVRSLAIKNMMKAFSQANISMPDDAREIIFPEGITINRDADNRGASSAKSAPHNNSIKQQSDTNSRDSASHDEDLTSDNDDIRKQADQARAPEQGDNIL</sequence>
<dbReference type="GO" id="GO:0008381">
    <property type="term" value="F:mechanosensitive monoatomic ion channel activity"/>
    <property type="evidence" value="ECO:0007669"/>
    <property type="project" value="InterPro"/>
</dbReference>
<dbReference type="EMBL" id="CP003060">
    <property type="protein sequence ID" value="AEP31610.1"/>
    <property type="molecule type" value="Genomic_DNA"/>
</dbReference>
<dbReference type="Pfam" id="PF00924">
    <property type="entry name" value="MS_channel_2nd"/>
    <property type="match status" value="1"/>
</dbReference>
<dbReference type="Gene3D" id="2.30.30.60">
    <property type="match status" value="1"/>
</dbReference>
<keyword evidence="3" id="KW-1003">Cell membrane</keyword>
<keyword evidence="7" id="KW-0997">Cell inner membrane</keyword>
<evidence type="ECO:0000256" key="4">
    <source>
        <dbReference type="ARBA" id="ARBA00022692"/>
    </source>
</evidence>
<dbReference type="OrthoDB" id="9793781at2"/>
<dbReference type="InterPro" id="IPR011066">
    <property type="entry name" value="MscS_channel_C_sf"/>
</dbReference>
<dbReference type="SUPFAM" id="SSF82689">
    <property type="entry name" value="Mechanosensitive channel protein MscS (YggB), C-terminal domain"/>
    <property type="match status" value="1"/>
</dbReference>
<evidence type="ECO:0000256" key="7">
    <source>
        <dbReference type="RuleBase" id="RU369025"/>
    </source>
</evidence>
<comment type="function">
    <text evidence="7">Mechanosensitive channel that participates in the regulation of osmotic pressure changes within the cell, opening in response to stretch forces in the membrane lipid bilayer, without the need for other proteins. Contributes to normal resistance to hypoosmotic shock. Forms an ion channel of 1.0 nanosiemens conductance with a slight preference for anions.</text>
</comment>
<feature type="compositionally biased region" description="Polar residues" evidence="8">
    <location>
        <begin position="295"/>
        <end position="314"/>
    </location>
</feature>
<dbReference type="PANTHER" id="PTHR30221:SF1">
    <property type="entry name" value="SMALL-CONDUCTANCE MECHANOSENSITIVE CHANNEL"/>
    <property type="match status" value="1"/>
</dbReference>
<evidence type="ECO:0000256" key="8">
    <source>
        <dbReference type="SAM" id="MobiDB-lite"/>
    </source>
</evidence>
<dbReference type="InterPro" id="IPR023408">
    <property type="entry name" value="MscS_beta-dom_sf"/>
</dbReference>
<feature type="compositionally biased region" description="Basic and acidic residues" evidence="8">
    <location>
        <begin position="315"/>
        <end position="338"/>
    </location>
</feature>
<dbReference type="Gene3D" id="1.10.287.1260">
    <property type="match status" value="1"/>
</dbReference>
<keyword evidence="12" id="KW-1185">Reference proteome</keyword>
<keyword evidence="7" id="KW-0813">Transport</keyword>
<dbReference type="PANTHER" id="PTHR30221">
    <property type="entry name" value="SMALL-CONDUCTANCE MECHANOSENSITIVE CHANNEL"/>
    <property type="match status" value="1"/>
</dbReference>
<comment type="subcellular location">
    <subcellularLocation>
        <location evidence="7">Cell inner membrane</location>
        <topology evidence="7">Multi-pass membrane protein</topology>
    </subcellularLocation>
    <subcellularLocation>
        <location evidence="1">Cell membrane</location>
        <topology evidence="1">Multi-pass membrane protein</topology>
    </subcellularLocation>
</comment>
<feature type="transmembrane region" description="Helical" evidence="7">
    <location>
        <begin position="64"/>
        <end position="85"/>
    </location>
</feature>
<dbReference type="InterPro" id="IPR049278">
    <property type="entry name" value="MS_channel_C"/>
</dbReference>
<keyword evidence="7" id="KW-0407">Ion channel</keyword>
<organism evidence="11 12">
    <name type="scientific">Glaciecola nitratireducens (strain JCM 12485 / KCTC 12276 / FR1064)</name>
    <dbReference type="NCBI Taxonomy" id="1085623"/>
    <lineage>
        <taxon>Bacteria</taxon>
        <taxon>Pseudomonadati</taxon>
        <taxon>Pseudomonadota</taxon>
        <taxon>Gammaproteobacteria</taxon>
        <taxon>Alteromonadales</taxon>
        <taxon>Alteromonadaceae</taxon>
        <taxon>Brumicola</taxon>
    </lineage>
</organism>
<feature type="domain" description="Mechanosensitive ion channel MscS" evidence="9">
    <location>
        <begin position="115"/>
        <end position="181"/>
    </location>
</feature>
<comment type="caution">
    <text evidence="7">Lacks conserved residue(s) required for the propagation of feature annotation.</text>
</comment>
<dbReference type="STRING" id="1085623.GNIT_3516"/>
<dbReference type="Proteomes" id="UP000009282">
    <property type="component" value="Chromosome"/>
</dbReference>
<protein>
    <recommendedName>
        <fullName evidence="7">Small-conductance mechanosensitive channel</fullName>
    </recommendedName>
</protein>
<dbReference type="HOGENOM" id="CLU_037945_1_0_6"/>
<evidence type="ECO:0000313" key="11">
    <source>
        <dbReference type="EMBL" id="AEP31610.1"/>
    </source>
</evidence>
<dbReference type="InterPro" id="IPR011014">
    <property type="entry name" value="MscS_channel_TM-2"/>
</dbReference>
<feature type="transmembrane region" description="Helical" evidence="7">
    <location>
        <begin position="20"/>
        <end position="44"/>
    </location>
</feature>
<evidence type="ECO:0000256" key="1">
    <source>
        <dbReference type="ARBA" id="ARBA00004651"/>
    </source>
</evidence>
<dbReference type="InterPro" id="IPR045275">
    <property type="entry name" value="MscS_archaea/bacteria_type"/>
</dbReference>
<feature type="domain" description="Mechanosensitive ion channel MscS C-terminal" evidence="10">
    <location>
        <begin position="189"/>
        <end position="272"/>
    </location>
</feature>
<dbReference type="GO" id="GO:0005886">
    <property type="term" value="C:plasma membrane"/>
    <property type="evidence" value="ECO:0007669"/>
    <property type="project" value="UniProtKB-SubCell"/>
</dbReference>
<dbReference type="eggNOG" id="COG3264">
    <property type="taxonomic scope" value="Bacteria"/>
</dbReference>
<dbReference type="RefSeq" id="WP_014110481.1">
    <property type="nucleotide sequence ID" value="NC_016041.1"/>
</dbReference>